<feature type="compositionally biased region" description="Basic and acidic residues" evidence="1">
    <location>
        <begin position="603"/>
        <end position="616"/>
    </location>
</feature>
<proteinExistence type="predicted"/>
<feature type="compositionally biased region" description="Low complexity" evidence="1">
    <location>
        <begin position="488"/>
        <end position="506"/>
    </location>
</feature>
<feature type="compositionally biased region" description="Low complexity" evidence="1">
    <location>
        <begin position="93"/>
        <end position="104"/>
    </location>
</feature>
<dbReference type="AlphaFoldDB" id="A0A7S4EKN0"/>
<evidence type="ECO:0000256" key="1">
    <source>
        <dbReference type="SAM" id="MobiDB-lite"/>
    </source>
</evidence>
<evidence type="ECO:0000313" key="3">
    <source>
        <dbReference type="EMBL" id="CAE0719785.1"/>
    </source>
</evidence>
<dbReference type="InterPro" id="IPR025197">
    <property type="entry name" value="DUF4116"/>
</dbReference>
<organism evidence="3">
    <name type="scientific">Pseudo-nitzschia australis</name>
    <dbReference type="NCBI Taxonomy" id="44445"/>
    <lineage>
        <taxon>Eukaryota</taxon>
        <taxon>Sar</taxon>
        <taxon>Stramenopiles</taxon>
        <taxon>Ochrophyta</taxon>
        <taxon>Bacillariophyta</taxon>
        <taxon>Bacillariophyceae</taxon>
        <taxon>Bacillariophycidae</taxon>
        <taxon>Bacillariales</taxon>
        <taxon>Bacillariaceae</taxon>
        <taxon>Pseudo-nitzschia</taxon>
    </lineage>
</organism>
<feature type="region of interest" description="Disordered" evidence="1">
    <location>
        <begin position="596"/>
        <end position="627"/>
    </location>
</feature>
<feature type="compositionally biased region" description="Acidic residues" evidence="1">
    <location>
        <begin position="75"/>
        <end position="92"/>
    </location>
</feature>
<reference evidence="3" key="1">
    <citation type="submission" date="2021-01" db="EMBL/GenBank/DDBJ databases">
        <authorList>
            <person name="Corre E."/>
            <person name="Pelletier E."/>
            <person name="Niang G."/>
            <person name="Scheremetjew M."/>
            <person name="Finn R."/>
            <person name="Kale V."/>
            <person name="Holt S."/>
            <person name="Cochrane G."/>
            <person name="Meng A."/>
            <person name="Brown T."/>
            <person name="Cohen L."/>
        </authorList>
    </citation>
    <scope>NUCLEOTIDE SEQUENCE</scope>
    <source>
        <strain evidence="3">10249 10 AB</strain>
    </source>
</reference>
<feature type="compositionally biased region" description="Basic and acidic residues" evidence="1">
    <location>
        <begin position="435"/>
        <end position="445"/>
    </location>
</feature>
<name>A0A7S4EKN0_9STRA</name>
<feature type="region of interest" description="Disordered" evidence="1">
    <location>
        <begin position="328"/>
        <end position="352"/>
    </location>
</feature>
<protein>
    <recommendedName>
        <fullName evidence="2">DUF4116 domain-containing protein</fullName>
    </recommendedName>
</protein>
<feature type="region of interest" description="Disordered" evidence="1">
    <location>
        <begin position="435"/>
        <end position="508"/>
    </location>
</feature>
<evidence type="ECO:0000259" key="2">
    <source>
        <dbReference type="Pfam" id="PF13475"/>
    </source>
</evidence>
<sequence>MRFYDKASDIDRQRALKDLSGNIKRIWPRLPNEWRIDKEFVLKVLELASVVPVEDDANSNINSNATLHASINPWDDIDNNDNDENNDNDTNDDTSGSNNQNQNENENDTSDYLIEEEDFILEDTTSNSDSTSDSTTTATNTLNESAAAAAESRNTVNIMMALPSKSDFERRFPRSLKCDPDVILAWTKRPDFPRLFRERHLFLPPCQNSNRQICLEYCRTIPRSLQDCHVDLCDDRELVEAAVKHCGGLELQYATQRLQCHDEELVRKACMSNGKALLFCPVYSDAFSNIINDREFMLNVVLGGTGTGTGTGCGNTIVDNVMDRDSTCTRTHTRSRSTSTSLPPSTSPSGPMWKLLPPLAKRTDRELALAALRNGLSLRDVPQYFINADFLQRALANKSVPLYLELSHHWQSHPRLALEAILAEDSTPRVHARVFELEEKRNNRNRERKKKTSTSSTCCSLGGDSMNMDMDVDTDDRMQHDNDDDDSSSSANASDRGSNDSSSDPSLFLPLRENRDVILAVCKRGSKKLLHELLGKPRKSVPVNGDPFGRTHGIRNGIGNLPRGMNLERFLRRALDGEPGRMGIFDDDVAIAEAVADGNGHGGGHDIDNDSDHDNDAQPLPRLRRQSSLERQAYRLPRILDDYHVMKFAVRRDPSLFGNISIRLQQNPDIILASIRDGASAWSRLKTVSWAIQRRNPKITAKCLRYSDTANLDFLPEYIPDDIWIANRALRSAWIRRDGFLMRCFFPGLYTDQEMALEVAKYTPAQFGRLGGQFLNDREFTIKALEQNGQCVEYISPYMKEEFEIITTAAANYYNEIDKCSPPAKGLKGKSMMEVFEEICDLHDTKQKIHQKIELHDVFVMGFLRGIAIPIEGSNLAMLDRGVETSEAFKRSIADYLAVPFAKEVTRLRKALANIERAESEWDFEPESTRNRILSERGFDGVVASSLGRNNNNFDIPNGRGLRFTLTRRRLLAHNRARTHARMVRQRMQLVRNGEVVADDGTTNRNNDQERLVVVDLIAEDLRRIRAGEPVEGL</sequence>
<feature type="compositionally biased region" description="Low complexity" evidence="1">
    <location>
        <begin position="336"/>
        <end position="349"/>
    </location>
</feature>
<gene>
    <name evidence="3" type="ORF">PAUS00366_LOCUS12539</name>
</gene>
<feature type="region of interest" description="Disordered" evidence="1">
    <location>
        <begin position="70"/>
        <end position="107"/>
    </location>
</feature>
<accession>A0A7S4EKN0</accession>
<feature type="domain" description="DUF4116" evidence="2">
    <location>
        <begin position="752"/>
        <end position="800"/>
    </location>
</feature>
<dbReference type="EMBL" id="HBIX01017377">
    <property type="protein sequence ID" value="CAE0719785.1"/>
    <property type="molecule type" value="Transcribed_RNA"/>
</dbReference>
<feature type="domain" description="DUF4116" evidence="2">
    <location>
        <begin position="210"/>
        <end position="259"/>
    </location>
</feature>
<dbReference type="Pfam" id="PF13475">
    <property type="entry name" value="DUF4116"/>
    <property type="match status" value="2"/>
</dbReference>